<feature type="region of interest" description="Disordered" evidence="7">
    <location>
        <begin position="354"/>
        <end position="395"/>
    </location>
</feature>
<evidence type="ECO:0000313" key="11">
    <source>
        <dbReference type="Proteomes" id="UP001180020"/>
    </source>
</evidence>
<dbReference type="AlphaFoldDB" id="A0AAV9DAI1"/>
<gene>
    <name evidence="10" type="primary">MYB3R-1</name>
    <name evidence="10" type="ORF">QJS10_CPB14g01548</name>
</gene>
<feature type="domain" description="Myb-like" evidence="8">
    <location>
        <begin position="71"/>
        <end position="122"/>
    </location>
</feature>
<dbReference type="GO" id="GO:0005634">
    <property type="term" value="C:nucleus"/>
    <property type="evidence" value="ECO:0007669"/>
    <property type="project" value="UniProtKB-SubCell"/>
</dbReference>
<name>A0AAV9DAI1_ACOCL</name>
<dbReference type="CDD" id="cd00167">
    <property type="entry name" value="SANT"/>
    <property type="match status" value="3"/>
</dbReference>
<dbReference type="Pfam" id="PF00249">
    <property type="entry name" value="Myb_DNA-binding"/>
    <property type="match status" value="3"/>
</dbReference>
<dbReference type="Gene3D" id="1.10.10.60">
    <property type="entry name" value="Homeodomain-like"/>
    <property type="match status" value="3"/>
</dbReference>
<keyword evidence="5" id="KW-0804">Transcription</keyword>
<sequence>MTVEKTEQSCVVNRQSSIAGKTEQSCVVNRQSAAAAASSSSEGTCGFSLRSSPVFFSPVSSAPSDRRISGPIRRAKGGWTTIEDETLRNAVQVHNGRCWKKIAEYFPHRTEVQCLHRWQKVLNPELIKGPWTREEDDKIIELVVKYGPTKWSLIAQALPGRIGKQCRERWHNHLNPIIKKDAWTLEEELALMNAHKVHGNKWAEIAKVLPGRTDNSIKNHWNSSLKKKSDFYVATGQLPSTPQPSTLSDSKETLRGMDPHSHAVASTREASEFDFSCNKYDSGSIENSAIQNADKDSGGISHSEESTFGSLYYEPPQLENCRVSMETVIQDVSSLMQQTTKTFPNTPSIFRRRKREVQTPEPAISNAQTDEEKIPDDLSTPVEREEQQEVDDKKQLEFTLEEDDFNLNKKHASFALKGKPDGTYSNVEHTRVDGENQ</sequence>
<evidence type="ECO:0000256" key="1">
    <source>
        <dbReference type="ARBA" id="ARBA00004123"/>
    </source>
</evidence>
<evidence type="ECO:0000313" key="10">
    <source>
        <dbReference type="EMBL" id="KAK1298210.1"/>
    </source>
</evidence>
<dbReference type="Proteomes" id="UP001180020">
    <property type="component" value="Unassembled WGS sequence"/>
</dbReference>
<keyword evidence="6" id="KW-0539">Nucleus</keyword>
<feature type="compositionally biased region" description="Basic and acidic residues" evidence="7">
    <location>
        <begin position="370"/>
        <end position="395"/>
    </location>
</feature>
<reference evidence="10" key="1">
    <citation type="journal article" date="2023" name="Nat. Commun.">
        <title>Diploid and tetraploid genomes of Acorus and the evolution of monocots.</title>
        <authorList>
            <person name="Ma L."/>
            <person name="Liu K.W."/>
            <person name="Li Z."/>
            <person name="Hsiao Y.Y."/>
            <person name="Qi Y."/>
            <person name="Fu T."/>
            <person name="Tang G.D."/>
            <person name="Zhang D."/>
            <person name="Sun W.H."/>
            <person name="Liu D.K."/>
            <person name="Li Y."/>
            <person name="Chen G.Z."/>
            <person name="Liu X.D."/>
            <person name="Liao X.Y."/>
            <person name="Jiang Y.T."/>
            <person name="Yu X."/>
            <person name="Hao Y."/>
            <person name="Huang J."/>
            <person name="Zhao X.W."/>
            <person name="Ke S."/>
            <person name="Chen Y.Y."/>
            <person name="Wu W.L."/>
            <person name="Hsu J.L."/>
            <person name="Lin Y.F."/>
            <person name="Huang M.D."/>
            <person name="Li C.Y."/>
            <person name="Huang L."/>
            <person name="Wang Z.W."/>
            <person name="Zhao X."/>
            <person name="Zhong W.Y."/>
            <person name="Peng D.H."/>
            <person name="Ahmad S."/>
            <person name="Lan S."/>
            <person name="Zhang J.S."/>
            <person name="Tsai W.C."/>
            <person name="Van de Peer Y."/>
            <person name="Liu Z.J."/>
        </authorList>
    </citation>
    <scope>NUCLEOTIDE SEQUENCE</scope>
    <source>
        <strain evidence="10">CP</strain>
    </source>
</reference>
<evidence type="ECO:0000256" key="2">
    <source>
        <dbReference type="ARBA" id="ARBA00022737"/>
    </source>
</evidence>
<evidence type="ECO:0000256" key="6">
    <source>
        <dbReference type="ARBA" id="ARBA00023242"/>
    </source>
</evidence>
<feature type="domain" description="HTH myb-type" evidence="9">
    <location>
        <begin position="76"/>
        <end position="122"/>
    </location>
</feature>
<keyword evidence="11" id="KW-1185">Reference proteome</keyword>
<proteinExistence type="predicted"/>
<dbReference type="SMART" id="SM00717">
    <property type="entry name" value="SANT"/>
    <property type="match status" value="3"/>
</dbReference>
<dbReference type="InterPro" id="IPR050560">
    <property type="entry name" value="MYB_TF"/>
</dbReference>
<dbReference type="PANTHER" id="PTHR45614:SF194">
    <property type="entry name" value="TRANSCRIPTION FACTOR MYB3R-3-RELATED"/>
    <property type="match status" value="1"/>
</dbReference>
<dbReference type="GO" id="GO:0000978">
    <property type="term" value="F:RNA polymerase II cis-regulatory region sequence-specific DNA binding"/>
    <property type="evidence" value="ECO:0007669"/>
    <property type="project" value="TreeGrafter"/>
</dbReference>
<accession>A0AAV9DAI1</accession>
<feature type="compositionally biased region" description="Basic and acidic residues" evidence="7">
    <location>
        <begin position="428"/>
        <end position="437"/>
    </location>
</feature>
<feature type="domain" description="Myb-like" evidence="8">
    <location>
        <begin position="175"/>
        <end position="225"/>
    </location>
</feature>
<dbReference type="FunFam" id="1.10.10.60:FF:000016">
    <property type="entry name" value="Transcriptional activator Myb isoform A"/>
    <property type="match status" value="1"/>
</dbReference>
<comment type="subcellular location">
    <subcellularLocation>
        <location evidence="1">Nucleus</location>
    </subcellularLocation>
</comment>
<feature type="domain" description="Myb-like" evidence="8">
    <location>
        <begin position="123"/>
        <end position="174"/>
    </location>
</feature>
<dbReference type="GO" id="GO:0000981">
    <property type="term" value="F:DNA-binding transcription factor activity, RNA polymerase II-specific"/>
    <property type="evidence" value="ECO:0007669"/>
    <property type="project" value="TreeGrafter"/>
</dbReference>
<organism evidence="10 11">
    <name type="scientific">Acorus calamus</name>
    <name type="common">Sweet flag</name>
    <dbReference type="NCBI Taxonomy" id="4465"/>
    <lineage>
        <taxon>Eukaryota</taxon>
        <taxon>Viridiplantae</taxon>
        <taxon>Streptophyta</taxon>
        <taxon>Embryophyta</taxon>
        <taxon>Tracheophyta</taxon>
        <taxon>Spermatophyta</taxon>
        <taxon>Magnoliopsida</taxon>
        <taxon>Liliopsida</taxon>
        <taxon>Acoraceae</taxon>
        <taxon>Acorus</taxon>
    </lineage>
</organism>
<evidence type="ECO:0000256" key="5">
    <source>
        <dbReference type="ARBA" id="ARBA00023163"/>
    </source>
</evidence>
<feature type="domain" description="HTH myb-type" evidence="9">
    <location>
        <begin position="179"/>
        <end position="229"/>
    </location>
</feature>
<evidence type="ECO:0000256" key="3">
    <source>
        <dbReference type="ARBA" id="ARBA00023015"/>
    </source>
</evidence>
<dbReference type="SUPFAM" id="SSF46689">
    <property type="entry name" value="Homeodomain-like"/>
    <property type="match status" value="2"/>
</dbReference>
<feature type="domain" description="HTH myb-type" evidence="9">
    <location>
        <begin position="123"/>
        <end position="178"/>
    </location>
</feature>
<dbReference type="FunFam" id="1.10.10.60:FF:000010">
    <property type="entry name" value="Transcriptional activator Myb isoform A"/>
    <property type="match status" value="1"/>
</dbReference>
<keyword evidence="4" id="KW-0238">DNA-binding</keyword>
<evidence type="ECO:0000259" key="8">
    <source>
        <dbReference type="PROSITE" id="PS50090"/>
    </source>
</evidence>
<evidence type="ECO:0000256" key="4">
    <source>
        <dbReference type="ARBA" id="ARBA00023125"/>
    </source>
</evidence>
<comment type="caution">
    <text evidence="10">The sequence shown here is derived from an EMBL/GenBank/DDBJ whole genome shotgun (WGS) entry which is preliminary data.</text>
</comment>
<dbReference type="InterPro" id="IPR009057">
    <property type="entry name" value="Homeodomain-like_sf"/>
</dbReference>
<dbReference type="InterPro" id="IPR001005">
    <property type="entry name" value="SANT/Myb"/>
</dbReference>
<reference evidence="10" key="2">
    <citation type="submission" date="2023-06" db="EMBL/GenBank/DDBJ databases">
        <authorList>
            <person name="Ma L."/>
            <person name="Liu K.-W."/>
            <person name="Li Z."/>
            <person name="Hsiao Y.-Y."/>
            <person name="Qi Y."/>
            <person name="Fu T."/>
            <person name="Tang G."/>
            <person name="Zhang D."/>
            <person name="Sun W.-H."/>
            <person name="Liu D.-K."/>
            <person name="Li Y."/>
            <person name="Chen G.-Z."/>
            <person name="Liu X.-D."/>
            <person name="Liao X.-Y."/>
            <person name="Jiang Y.-T."/>
            <person name="Yu X."/>
            <person name="Hao Y."/>
            <person name="Huang J."/>
            <person name="Zhao X.-W."/>
            <person name="Ke S."/>
            <person name="Chen Y.-Y."/>
            <person name="Wu W.-L."/>
            <person name="Hsu J.-L."/>
            <person name="Lin Y.-F."/>
            <person name="Huang M.-D."/>
            <person name="Li C.-Y."/>
            <person name="Huang L."/>
            <person name="Wang Z.-W."/>
            <person name="Zhao X."/>
            <person name="Zhong W.-Y."/>
            <person name="Peng D.-H."/>
            <person name="Ahmad S."/>
            <person name="Lan S."/>
            <person name="Zhang J.-S."/>
            <person name="Tsai W.-C."/>
            <person name="Van De Peer Y."/>
            <person name="Liu Z.-J."/>
        </authorList>
    </citation>
    <scope>NUCLEOTIDE SEQUENCE</scope>
    <source>
        <strain evidence="10">CP</strain>
        <tissue evidence="10">Leaves</tissue>
    </source>
</reference>
<keyword evidence="3" id="KW-0805">Transcription regulation</keyword>
<dbReference type="PROSITE" id="PS50090">
    <property type="entry name" value="MYB_LIKE"/>
    <property type="match status" value="3"/>
</dbReference>
<keyword evidence="2" id="KW-0677">Repeat</keyword>
<evidence type="ECO:0000259" key="9">
    <source>
        <dbReference type="PROSITE" id="PS51294"/>
    </source>
</evidence>
<dbReference type="InterPro" id="IPR017930">
    <property type="entry name" value="Myb_dom"/>
</dbReference>
<feature type="region of interest" description="Disordered" evidence="7">
    <location>
        <begin position="415"/>
        <end position="437"/>
    </location>
</feature>
<dbReference type="PROSITE" id="PS51294">
    <property type="entry name" value="HTH_MYB"/>
    <property type="match status" value="3"/>
</dbReference>
<dbReference type="EMBL" id="JAUJYO010000014">
    <property type="protein sequence ID" value="KAK1298210.1"/>
    <property type="molecule type" value="Genomic_DNA"/>
</dbReference>
<dbReference type="FunFam" id="1.10.10.60:FF:000324">
    <property type="entry name" value="Transcription factor MYB3R-2"/>
    <property type="match status" value="1"/>
</dbReference>
<evidence type="ECO:0000256" key="7">
    <source>
        <dbReference type="SAM" id="MobiDB-lite"/>
    </source>
</evidence>
<dbReference type="PANTHER" id="PTHR45614">
    <property type="entry name" value="MYB PROTEIN-RELATED"/>
    <property type="match status" value="1"/>
</dbReference>
<protein>
    <submittedName>
        <fullName evidence="10">Myb-related protein 3R-1</fullName>
    </submittedName>
</protein>